<reference evidence="2" key="2">
    <citation type="journal article" date="2021" name="PeerJ">
        <title>Extensive microbial diversity within the chicken gut microbiome revealed by metagenomics and culture.</title>
        <authorList>
            <person name="Gilroy R."/>
            <person name="Ravi A."/>
            <person name="Getino M."/>
            <person name="Pursley I."/>
            <person name="Horton D.L."/>
            <person name="Alikhan N.F."/>
            <person name="Baker D."/>
            <person name="Gharbi K."/>
            <person name="Hall N."/>
            <person name="Watson M."/>
            <person name="Adriaenssens E.M."/>
            <person name="Foster-Nyarko E."/>
            <person name="Jarju S."/>
            <person name="Secka A."/>
            <person name="Antonio M."/>
            <person name="Oren A."/>
            <person name="Chaudhuri R.R."/>
            <person name="La Ragione R."/>
            <person name="Hildebrand F."/>
            <person name="Pallen M.J."/>
        </authorList>
    </citation>
    <scope>NUCLEOTIDE SEQUENCE</scope>
    <source>
        <strain evidence="2">ChiSjej3B21-11622</strain>
    </source>
</reference>
<gene>
    <name evidence="2" type="ORF">IAB26_02630</name>
</gene>
<protein>
    <submittedName>
        <fullName evidence="2">Uncharacterized protein</fullName>
    </submittedName>
</protein>
<dbReference type="Proteomes" id="UP000886886">
    <property type="component" value="Unassembled WGS sequence"/>
</dbReference>
<proteinExistence type="predicted"/>
<sequence>MVWIDQSFPDRTIQSKQTGVRQEESRDSEPKTEQRSCIEWNLLEKDPDRRRGSQTYKITKTASSRLKKQVIF</sequence>
<feature type="compositionally biased region" description="Basic and acidic residues" evidence="1">
    <location>
        <begin position="21"/>
        <end position="44"/>
    </location>
</feature>
<evidence type="ECO:0000313" key="3">
    <source>
        <dbReference type="Proteomes" id="UP000886886"/>
    </source>
</evidence>
<feature type="region of interest" description="Disordered" evidence="1">
    <location>
        <begin position="1"/>
        <end position="44"/>
    </location>
</feature>
<reference evidence="2" key="1">
    <citation type="submission" date="2020-10" db="EMBL/GenBank/DDBJ databases">
        <authorList>
            <person name="Gilroy R."/>
        </authorList>
    </citation>
    <scope>NUCLEOTIDE SEQUENCE</scope>
    <source>
        <strain evidence="2">ChiSjej3B21-11622</strain>
    </source>
</reference>
<organism evidence="2 3">
    <name type="scientific">Candidatus Limivivens merdigallinarum</name>
    <dbReference type="NCBI Taxonomy" id="2840859"/>
    <lineage>
        <taxon>Bacteria</taxon>
        <taxon>Bacillati</taxon>
        <taxon>Bacillota</taxon>
        <taxon>Clostridia</taxon>
        <taxon>Lachnospirales</taxon>
        <taxon>Lachnospiraceae</taxon>
        <taxon>Lachnospiraceae incertae sedis</taxon>
        <taxon>Candidatus Limivivens</taxon>
    </lineage>
</organism>
<dbReference type="AlphaFoldDB" id="A0A9D1D177"/>
<name>A0A9D1D177_9FIRM</name>
<dbReference type="EMBL" id="DVFT01000033">
    <property type="protein sequence ID" value="HIQ95434.1"/>
    <property type="molecule type" value="Genomic_DNA"/>
</dbReference>
<evidence type="ECO:0000313" key="2">
    <source>
        <dbReference type="EMBL" id="HIQ95434.1"/>
    </source>
</evidence>
<comment type="caution">
    <text evidence="2">The sequence shown here is derived from an EMBL/GenBank/DDBJ whole genome shotgun (WGS) entry which is preliminary data.</text>
</comment>
<accession>A0A9D1D177</accession>
<evidence type="ECO:0000256" key="1">
    <source>
        <dbReference type="SAM" id="MobiDB-lite"/>
    </source>
</evidence>